<evidence type="ECO:0000313" key="5">
    <source>
        <dbReference type="Proteomes" id="UP000824056"/>
    </source>
</evidence>
<dbReference type="InterPro" id="IPR020985">
    <property type="entry name" value="Cell_surface_Shp_haem-bd"/>
</dbReference>
<keyword evidence="2" id="KW-0472">Membrane</keyword>
<dbReference type="EMBL" id="DXBG01000229">
    <property type="protein sequence ID" value="HIZ66154.1"/>
    <property type="molecule type" value="Genomic_DNA"/>
</dbReference>
<feature type="region of interest" description="Disordered" evidence="1">
    <location>
        <begin position="188"/>
        <end position="283"/>
    </location>
</feature>
<dbReference type="GO" id="GO:0020037">
    <property type="term" value="F:heme binding"/>
    <property type="evidence" value="ECO:0007669"/>
    <property type="project" value="InterPro"/>
</dbReference>
<proteinExistence type="predicted"/>
<gene>
    <name evidence="4" type="ORF">H9809_09700</name>
</gene>
<protein>
    <recommendedName>
        <fullName evidence="3">Cell surface protein Shp haem-binding domain-containing protein</fullName>
    </recommendedName>
</protein>
<sequence>MKAKKRKQSFLPQVVGIILALFVGAGFPAVLVQAASGTVYTCAIHPCYRHPVTGEIEDSGGEASYATGQGMVEGAVYPTGILELTDSGEYYLTIRMSLMSYTSGHSFWVQNVGDTGWATPALGVTGEGTDSNGATNDICIQVPSENCVVRGAMYVESMGRDVVFYLYPSDFTAGNNTDMNATIVTTASGTEENSGTGTSQSNTDGSQNTTSSGSSQTASSGSSGGTLSSSGLSASASAPEGASQSSEEESQESTQEVTKLENTIQDPADSSGETETLSGEDTELNQAQGLSLSTETEESQGSNGQVQSSSAAAIAAAVTVSGLILMGTAAVIVYFFRRNWRRWGGGFDDDEM</sequence>
<feature type="transmembrane region" description="Helical" evidence="2">
    <location>
        <begin position="312"/>
        <end position="336"/>
    </location>
</feature>
<evidence type="ECO:0000256" key="2">
    <source>
        <dbReference type="SAM" id="Phobius"/>
    </source>
</evidence>
<accession>A0A9D2FRQ6</accession>
<evidence type="ECO:0000256" key="1">
    <source>
        <dbReference type="SAM" id="MobiDB-lite"/>
    </source>
</evidence>
<dbReference type="Gene3D" id="2.60.40.1850">
    <property type="match status" value="1"/>
</dbReference>
<reference evidence="4" key="1">
    <citation type="journal article" date="2021" name="PeerJ">
        <title>Extensive microbial diversity within the chicken gut microbiome revealed by metagenomics and culture.</title>
        <authorList>
            <person name="Gilroy R."/>
            <person name="Ravi A."/>
            <person name="Getino M."/>
            <person name="Pursley I."/>
            <person name="Horton D.L."/>
            <person name="Alikhan N.F."/>
            <person name="Baker D."/>
            <person name="Gharbi K."/>
            <person name="Hall N."/>
            <person name="Watson M."/>
            <person name="Adriaenssens E.M."/>
            <person name="Foster-Nyarko E."/>
            <person name="Jarju S."/>
            <person name="Secka A."/>
            <person name="Antonio M."/>
            <person name="Oren A."/>
            <person name="Chaudhuri R.R."/>
            <person name="La Ragione R."/>
            <person name="Hildebrand F."/>
            <person name="Pallen M.J."/>
        </authorList>
    </citation>
    <scope>NUCLEOTIDE SEQUENCE</scope>
    <source>
        <strain evidence="4">1068</strain>
    </source>
</reference>
<dbReference type="Pfam" id="PF11545">
    <property type="entry name" value="HemeBinding_Shp"/>
    <property type="match status" value="1"/>
</dbReference>
<dbReference type="Proteomes" id="UP000824056">
    <property type="component" value="Unassembled WGS sequence"/>
</dbReference>
<evidence type="ECO:0000259" key="3">
    <source>
        <dbReference type="Pfam" id="PF11545"/>
    </source>
</evidence>
<name>A0A9D2FRQ6_9FIRM</name>
<feature type="compositionally biased region" description="Low complexity" evidence="1">
    <location>
        <begin position="198"/>
        <end position="245"/>
    </location>
</feature>
<dbReference type="AlphaFoldDB" id="A0A9D2FRQ6"/>
<keyword evidence="2" id="KW-0812">Transmembrane</keyword>
<evidence type="ECO:0000313" key="4">
    <source>
        <dbReference type="EMBL" id="HIZ66154.1"/>
    </source>
</evidence>
<keyword evidence="2" id="KW-1133">Transmembrane helix</keyword>
<reference evidence="4" key="2">
    <citation type="submission" date="2021-04" db="EMBL/GenBank/DDBJ databases">
        <authorList>
            <person name="Gilroy R."/>
        </authorList>
    </citation>
    <scope>NUCLEOTIDE SEQUENCE</scope>
    <source>
        <strain evidence="4">1068</strain>
    </source>
</reference>
<feature type="domain" description="Cell surface protein Shp haem-binding" evidence="3">
    <location>
        <begin position="37"/>
        <end position="183"/>
    </location>
</feature>
<organism evidence="4 5">
    <name type="scientific">Candidatus Blautia pullicola</name>
    <dbReference type="NCBI Taxonomy" id="2838498"/>
    <lineage>
        <taxon>Bacteria</taxon>
        <taxon>Bacillati</taxon>
        <taxon>Bacillota</taxon>
        <taxon>Clostridia</taxon>
        <taxon>Lachnospirales</taxon>
        <taxon>Lachnospiraceae</taxon>
        <taxon>Blautia</taxon>
    </lineage>
</organism>
<comment type="caution">
    <text evidence="4">The sequence shown here is derived from an EMBL/GenBank/DDBJ whole genome shotgun (WGS) entry which is preliminary data.</text>
</comment>
<feature type="compositionally biased region" description="Polar residues" evidence="1">
    <location>
        <begin position="188"/>
        <end position="197"/>
    </location>
</feature>
<dbReference type="InterPro" id="IPR037250">
    <property type="entry name" value="NEAT_dom_sf"/>
</dbReference>